<protein>
    <recommendedName>
        <fullName evidence="3">Reverse transcriptase zinc-binding domain-containing protein</fullName>
    </recommendedName>
</protein>
<keyword evidence="2" id="KW-1185">Reference proteome</keyword>
<dbReference type="AlphaFoldDB" id="A0A2Z6P200"/>
<dbReference type="EMBL" id="DF973919">
    <property type="protein sequence ID" value="GAU42432.1"/>
    <property type="molecule type" value="Genomic_DNA"/>
</dbReference>
<dbReference type="Proteomes" id="UP000242715">
    <property type="component" value="Unassembled WGS sequence"/>
</dbReference>
<gene>
    <name evidence="1" type="ORF">TSUD_247740</name>
</gene>
<accession>A0A2Z6P200</accession>
<proteinExistence type="predicted"/>
<reference evidence="2" key="1">
    <citation type="journal article" date="2017" name="Front. Plant Sci.">
        <title>Climate Clever Clovers: New Paradigm to Reduce the Environmental Footprint of Ruminants by Breeding Low Methanogenic Forages Utilizing Haplotype Variation.</title>
        <authorList>
            <person name="Kaur P."/>
            <person name="Appels R."/>
            <person name="Bayer P.E."/>
            <person name="Keeble-Gagnere G."/>
            <person name="Wang J."/>
            <person name="Hirakawa H."/>
            <person name="Shirasawa K."/>
            <person name="Vercoe P."/>
            <person name="Stefanova K."/>
            <person name="Durmic Z."/>
            <person name="Nichols P."/>
            <person name="Revell C."/>
            <person name="Isobe S.N."/>
            <person name="Edwards D."/>
            <person name="Erskine W."/>
        </authorList>
    </citation>
    <scope>NUCLEOTIDE SEQUENCE [LARGE SCALE GENOMIC DNA]</scope>
    <source>
        <strain evidence="2">cv. Daliak</strain>
    </source>
</reference>
<name>A0A2Z6P200_TRISU</name>
<sequence>MRWRLRSILRDQVSDRWVWHSDMSGSFSVNEAYEVIWNKLVLLKVVLSVCLETVDGLSKEQFSGLVVGGRVFRQRLGLYWFATVWSLWKANNLLCRGWYVELVGVFEEFDGTSYILVLYGFGAIFLRNLGDQLATKTRGVVLGAGRQ</sequence>
<evidence type="ECO:0000313" key="1">
    <source>
        <dbReference type="EMBL" id="GAU42432.1"/>
    </source>
</evidence>
<evidence type="ECO:0008006" key="3">
    <source>
        <dbReference type="Google" id="ProtNLM"/>
    </source>
</evidence>
<organism evidence="1 2">
    <name type="scientific">Trifolium subterraneum</name>
    <name type="common">Subterranean clover</name>
    <dbReference type="NCBI Taxonomy" id="3900"/>
    <lineage>
        <taxon>Eukaryota</taxon>
        <taxon>Viridiplantae</taxon>
        <taxon>Streptophyta</taxon>
        <taxon>Embryophyta</taxon>
        <taxon>Tracheophyta</taxon>
        <taxon>Spermatophyta</taxon>
        <taxon>Magnoliopsida</taxon>
        <taxon>eudicotyledons</taxon>
        <taxon>Gunneridae</taxon>
        <taxon>Pentapetalae</taxon>
        <taxon>rosids</taxon>
        <taxon>fabids</taxon>
        <taxon>Fabales</taxon>
        <taxon>Fabaceae</taxon>
        <taxon>Papilionoideae</taxon>
        <taxon>50 kb inversion clade</taxon>
        <taxon>NPAAA clade</taxon>
        <taxon>Hologalegina</taxon>
        <taxon>IRL clade</taxon>
        <taxon>Trifolieae</taxon>
        <taxon>Trifolium</taxon>
    </lineage>
</organism>
<evidence type="ECO:0000313" key="2">
    <source>
        <dbReference type="Proteomes" id="UP000242715"/>
    </source>
</evidence>